<dbReference type="SUPFAM" id="SSF50952">
    <property type="entry name" value="Soluble quinoprotein glucose dehydrogenase"/>
    <property type="match status" value="1"/>
</dbReference>
<dbReference type="EMBL" id="FQUS01000001">
    <property type="protein sequence ID" value="SHE48865.1"/>
    <property type="molecule type" value="Genomic_DNA"/>
</dbReference>
<evidence type="ECO:0000313" key="3">
    <source>
        <dbReference type="Proteomes" id="UP000184041"/>
    </source>
</evidence>
<reference evidence="2 3" key="1">
    <citation type="submission" date="2016-11" db="EMBL/GenBank/DDBJ databases">
        <authorList>
            <person name="Jaros S."/>
            <person name="Januszkiewicz K."/>
            <person name="Wedrychowicz H."/>
        </authorList>
    </citation>
    <scope>NUCLEOTIDE SEQUENCE [LARGE SCALE GENOMIC DNA]</scope>
    <source>
        <strain evidence="2 3">DSM 21986</strain>
    </source>
</reference>
<evidence type="ECO:0000259" key="1">
    <source>
        <dbReference type="Pfam" id="PF22807"/>
    </source>
</evidence>
<dbReference type="InterPro" id="IPR054539">
    <property type="entry name" value="Beta-prop_PDH"/>
</dbReference>
<dbReference type="AlphaFoldDB" id="A0A1M4TWL2"/>
<protein>
    <submittedName>
        <fullName evidence="2">Glucose/arabinose dehydrogenase, beta-propeller fold</fullName>
    </submittedName>
</protein>
<dbReference type="Pfam" id="PF22807">
    <property type="entry name" value="TrAA12"/>
    <property type="match status" value="1"/>
</dbReference>
<dbReference type="PANTHER" id="PTHR33546:SF1">
    <property type="entry name" value="LARGE, MULTIFUNCTIONAL SECRETED PROTEIN"/>
    <property type="match status" value="1"/>
</dbReference>
<keyword evidence="3" id="KW-1185">Reference proteome</keyword>
<dbReference type="STRING" id="1194090.SAMN05443144_101407"/>
<dbReference type="PROSITE" id="PS51257">
    <property type="entry name" value="PROKAR_LIPOPROTEIN"/>
    <property type="match status" value="1"/>
</dbReference>
<dbReference type="Gene3D" id="2.120.10.30">
    <property type="entry name" value="TolB, C-terminal domain"/>
    <property type="match status" value="1"/>
</dbReference>
<dbReference type="InterPro" id="IPR011041">
    <property type="entry name" value="Quinoprot_gluc/sorb_DH_b-prop"/>
</dbReference>
<name>A0A1M4TWL2_9BACT</name>
<proteinExistence type="predicted"/>
<feature type="domain" description="Pyrroloquinoline quinone-dependent pyranose dehydrogenase beta-propeller" evidence="1">
    <location>
        <begin position="48"/>
        <end position="430"/>
    </location>
</feature>
<organism evidence="2 3">
    <name type="scientific">Fodinibius roseus</name>
    <dbReference type="NCBI Taxonomy" id="1194090"/>
    <lineage>
        <taxon>Bacteria</taxon>
        <taxon>Pseudomonadati</taxon>
        <taxon>Balneolota</taxon>
        <taxon>Balneolia</taxon>
        <taxon>Balneolales</taxon>
        <taxon>Balneolaceae</taxon>
        <taxon>Fodinibius</taxon>
    </lineage>
</organism>
<sequence length="437" mass="47464">MSKFDNMRLLKIGIVVLLGMTLTGCGGETSTSSSQTLNFSEDNGGITLPDNFQAVVVADSVGQARHVTVAENGDIYIALEEEKNGGSIAALRDEDGDGTADQVEYFGSYAGTGIQLHDGYLYSSSDTSVVRYTMEENQLVPRGEAEIVVEGFPDQDSHAAKSFTFDGSGNLYVNVGGPSNACQEEGRTPESPGMDPCPQLENHGGVWQFDANTTGQSFEEDGERYTTGIRNSVALDWNENAGKLYIVQHGRDQLNTLWPDYYTVEDNAELPAEEMFAVDEGDNFGWPYTYYDGLTGQKMIAPEYGGDGETAYEGDEYEDPIITFPAHWAPNDLIFYSGTQYPDHYSSGAFIAFHGSWNRAPEPQQGYNVTFVPFDGAEVDGEYEVFADGFAGQDSLSSPGNAEARPTGLASGADGSLYVTDSQKGKVWRIVYTGDEE</sequence>
<gene>
    <name evidence="2" type="ORF">SAMN05443144_101407</name>
</gene>
<dbReference type="InterPro" id="IPR011042">
    <property type="entry name" value="6-blade_b-propeller_TolB-like"/>
</dbReference>
<evidence type="ECO:0000313" key="2">
    <source>
        <dbReference type="EMBL" id="SHE48865.1"/>
    </source>
</evidence>
<dbReference type="PANTHER" id="PTHR33546">
    <property type="entry name" value="LARGE, MULTIFUNCTIONAL SECRETED PROTEIN-RELATED"/>
    <property type="match status" value="1"/>
</dbReference>
<dbReference type="Proteomes" id="UP000184041">
    <property type="component" value="Unassembled WGS sequence"/>
</dbReference>
<accession>A0A1M4TWL2</accession>